<keyword evidence="1" id="KW-0472">Membrane</keyword>
<name>A0A6G9YCJ9_9NOCA</name>
<feature type="transmembrane region" description="Helical" evidence="1">
    <location>
        <begin position="40"/>
        <end position="62"/>
    </location>
</feature>
<dbReference type="KEGG" id="nah:F5544_15615"/>
<keyword evidence="1" id="KW-0812">Transmembrane</keyword>
<keyword evidence="1" id="KW-1133">Transmembrane helix</keyword>
<dbReference type="GO" id="GO:1902604">
    <property type="term" value="P:p-aminobenzoyl-glutamate transmembrane transport"/>
    <property type="evidence" value="ECO:0007669"/>
    <property type="project" value="InterPro"/>
</dbReference>
<feature type="transmembrane region" description="Helical" evidence="1">
    <location>
        <begin position="134"/>
        <end position="162"/>
    </location>
</feature>
<evidence type="ECO:0000313" key="2">
    <source>
        <dbReference type="EMBL" id="QIS11005.1"/>
    </source>
</evidence>
<dbReference type="Proteomes" id="UP000503540">
    <property type="component" value="Chromosome"/>
</dbReference>
<feature type="transmembrane region" description="Helical" evidence="1">
    <location>
        <begin position="455"/>
        <end position="474"/>
    </location>
</feature>
<evidence type="ECO:0000256" key="1">
    <source>
        <dbReference type="SAM" id="Phobius"/>
    </source>
</evidence>
<dbReference type="RefSeq" id="WP_203217567.1">
    <property type="nucleotide sequence ID" value="NZ_CP046172.1"/>
</dbReference>
<proteinExistence type="predicted"/>
<dbReference type="Pfam" id="PF03806">
    <property type="entry name" value="ABG_transport"/>
    <property type="match status" value="1"/>
</dbReference>
<sequence>MTEPAVGTPTIDTPTNRQTSVLQRALASIERVGNKLPHPFWLFVILTAVVVLASWLLATFNVSAITPGSGKRVEVRNLISGDGLHMMIGDLIKNYVNFPPLGLIVVVMLGVAVADKTGLLAALMRASLARVPARYVSLAVAVVCMFAQVAADAAFVVMIPLAMVAFRAVGRSPVLGAVVAFVAVGGAHNISPVLIPADPVFAGIATSAAHTIDPSYVVTPTSNYYFSVVSSLVLAVTIAVVTELVVARRVAVMNAEEPESTDAEELPDMSVSALEIKGMRWALASGAIFLVALALAVLPYGSPLRGKGGAIVNSPLMEGVAVFLMFFFIVIGTVYGIVIGKIRTSRDLPDMMVGGLKELAPVLVLFFTISQFLAYFQWTNLGSVISIHGAELLKNIGASPVLIFIGVVLLVSAMTLLLTSGSAMWALVAPILVPMLMLLHIHPETTMALFRIANAPVHSITPMSPYFVMALGFIRRYRPTAGIGTLMSLVLPLAVVDLVVWLLIFLAWYWLGIPLGPGAPVS</sequence>
<dbReference type="EMBL" id="CP046172">
    <property type="protein sequence ID" value="QIS11005.1"/>
    <property type="molecule type" value="Genomic_DNA"/>
</dbReference>
<dbReference type="InterPro" id="IPR004697">
    <property type="entry name" value="AbgT"/>
</dbReference>
<gene>
    <name evidence="2" type="ORF">F5544_15615</name>
</gene>
<protein>
    <submittedName>
        <fullName evidence="2">p-aminobenzoyl-glutamate transporter</fullName>
    </submittedName>
</protein>
<feature type="transmembrane region" description="Helical" evidence="1">
    <location>
        <begin position="398"/>
        <end position="418"/>
    </location>
</feature>
<feature type="transmembrane region" description="Helical" evidence="1">
    <location>
        <begin position="281"/>
        <end position="300"/>
    </location>
</feature>
<dbReference type="GO" id="GO:0015558">
    <property type="term" value="F:secondary active p-aminobenzoyl-glutamate transmembrane transporter activity"/>
    <property type="evidence" value="ECO:0007669"/>
    <property type="project" value="InterPro"/>
</dbReference>
<reference evidence="2 3" key="1">
    <citation type="journal article" date="2019" name="ACS Chem. Biol.">
        <title>Identification and Mobilization of a Cryptic Antibiotic Biosynthesis Gene Locus from a Human-Pathogenic Nocardia Isolate.</title>
        <authorList>
            <person name="Herisse M."/>
            <person name="Ishida K."/>
            <person name="Porter J.L."/>
            <person name="Howden B."/>
            <person name="Hertweck C."/>
            <person name="Stinear T.P."/>
            <person name="Pidot S.J."/>
        </authorList>
    </citation>
    <scope>NUCLEOTIDE SEQUENCE [LARGE SCALE GENOMIC DNA]</scope>
    <source>
        <strain evidence="2 3">AUSMDU00012717</strain>
    </source>
</reference>
<accession>A0A6G9YCJ9</accession>
<dbReference type="PANTHER" id="PTHR30282">
    <property type="entry name" value="P-AMINOBENZOYL GLUTAMATE TRANSPORTER"/>
    <property type="match status" value="1"/>
</dbReference>
<feature type="transmembrane region" description="Helical" evidence="1">
    <location>
        <begin position="224"/>
        <end position="246"/>
    </location>
</feature>
<evidence type="ECO:0000313" key="3">
    <source>
        <dbReference type="Proteomes" id="UP000503540"/>
    </source>
</evidence>
<feature type="transmembrane region" description="Helical" evidence="1">
    <location>
        <begin position="425"/>
        <end position="443"/>
    </location>
</feature>
<feature type="transmembrane region" description="Helical" evidence="1">
    <location>
        <begin position="174"/>
        <end position="195"/>
    </location>
</feature>
<organism evidence="2 3">
    <name type="scientific">Nocardia arthritidis</name>
    <dbReference type="NCBI Taxonomy" id="228602"/>
    <lineage>
        <taxon>Bacteria</taxon>
        <taxon>Bacillati</taxon>
        <taxon>Actinomycetota</taxon>
        <taxon>Actinomycetes</taxon>
        <taxon>Mycobacteriales</taxon>
        <taxon>Nocardiaceae</taxon>
        <taxon>Nocardia</taxon>
    </lineage>
</organism>
<feature type="transmembrane region" description="Helical" evidence="1">
    <location>
        <begin position="359"/>
        <end position="378"/>
    </location>
</feature>
<feature type="transmembrane region" description="Helical" evidence="1">
    <location>
        <begin position="486"/>
        <end position="511"/>
    </location>
</feature>
<keyword evidence="3" id="KW-1185">Reference proteome</keyword>
<dbReference type="PANTHER" id="PTHR30282:SF0">
    <property type="entry name" value="P-AMINOBENZOYL-GLUTAMATE TRANSPORT PROTEIN"/>
    <property type="match status" value="1"/>
</dbReference>
<dbReference type="AlphaFoldDB" id="A0A6G9YCJ9"/>
<feature type="transmembrane region" description="Helical" evidence="1">
    <location>
        <begin position="95"/>
        <end position="114"/>
    </location>
</feature>
<feature type="transmembrane region" description="Helical" evidence="1">
    <location>
        <begin position="320"/>
        <end position="338"/>
    </location>
</feature>